<dbReference type="GO" id="GO:0003723">
    <property type="term" value="F:RNA binding"/>
    <property type="evidence" value="ECO:0000318"/>
    <property type="project" value="GO_Central"/>
</dbReference>
<dbReference type="GeneTree" id="ENSGT00940000155154"/>
<dbReference type="Pfam" id="PF13086">
    <property type="entry name" value="AAA_11"/>
    <property type="match status" value="1"/>
</dbReference>
<dbReference type="eggNOG" id="KOG1807">
    <property type="taxonomic scope" value="Eukaryota"/>
</dbReference>
<dbReference type="STRING" id="28377.ENSACAP00000011116"/>
<accession>L7MZX6</accession>
<dbReference type="InterPro" id="IPR041679">
    <property type="entry name" value="DNA2/NAM7-like_C"/>
</dbReference>
<evidence type="ECO:0000313" key="7">
    <source>
        <dbReference type="Proteomes" id="UP000001646"/>
    </source>
</evidence>
<dbReference type="HOGENOM" id="CLU_001490_0_0_1"/>
<reference evidence="6" key="3">
    <citation type="submission" date="2025-09" db="UniProtKB">
        <authorList>
            <consortium name="Ensembl"/>
        </authorList>
    </citation>
    <scope>IDENTIFICATION</scope>
</reference>
<dbReference type="InParanoid" id="L7MZX6"/>
<dbReference type="GO" id="GO:0004386">
    <property type="term" value="F:helicase activity"/>
    <property type="evidence" value="ECO:0007669"/>
    <property type="project" value="InterPro"/>
</dbReference>
<reference evidence="6" key="2">
    <citation type="submission" date="2025-08" db="UniProtKB">
        <authorList>
            <consortium name="Ensembl"/>
        </authorList>
    </citation>
    <scope>IDENTIFICATION</scope>
</reference>
<sequence length="921" mass="104671">HELEVKVKLTSSKQESDQPSPQWLVEMLATYEEVAAELQELTFQEDLRILKGSRVIGMTTTGAAKYRKLLQSIRPQIVMVEEAAEILEAHVLTSLTPSCQHLILIGDHQQLRPKPADYTLEKKYHLGVSLFERMINNRLPHVQLLYQHRMRPEISQLLVPFFYKELRDHQVVLEYENIKGMEKNVFFVQHREEESHSADSESYSNRHEAAFLASLTGYLIKQGYSRSQITVLTPYHGQVVSIRTLLRQKGMEEVAVHAVDDFQGEENDIVLLSLVRSNSQGKIGFLKDKNRLCVALSRAKKGFYGLGNLDALSAGSHLWKEISGLLKSKGLLGEELMLMCQNHPETKTAVKASEDFKALPDGGCALKCQVRLECGHPCKRRCHPLDQDHCRYRCTLPCSRVLCERKHKCPKKCEEKCGLCEVEVEKVIPTCGHSQAMPCHLPPEAWVCQEPCQKTLECGHLCKLKCGENCQVASCEETVQVTLPCSHVAETECFRKKMPLPCREKCSQKLDCGHICQGSCHECIAGRVHAACRRPCTRVLLCSHTCQGSCSENCPPCKKRCRNRCPHSRCNKTCGKFCFRCMQPCSWRCKHHQCTQMCWELCNRPRCDQPCEKTLRCKHPCVGLCGEPCPKKCRVCHWNELSEVFFGNEDEPESRFVVLKECGHTFEVRGLDRWMDGDGDGEAQAKPVQQKVCPKCSTPIQSNPRYSNVIKATQQRIADIKQKMYGTREQLQFGQAALLSELIVMSPCNRYFKKEALKREIEETASLQSLRDYESTVRLLFCLQRLRDRAMRCTEEQGRCLAGAAEALESWLHRRQRGDAFAAQQLRECRNEVKRLSYLANVFERLTVCERKQMPSSSTARETADKALSLLTGPEPFTQAQEEAFLPHTGDSGPPDASLMAMTLPCRIKSPSMRPLRFGRA</sequence>
<proteinExistence type="predicted"/>
<dbReference type="PANTHER" id="PTHR10887:SF341">
    <property type="entry name" value="NFX1-TYPE ZINC FINGER-CONTAINING PROTEIN 1"/>
    <property type="match status" value="1"/>
</dbReference>
<dbReference type="Proteomes" id="UP000001646">
    <property type="component" value="Unplaced"/>
</dbReference>
<keyword evidence="1" id="KW-0479">Metal-binding</keyword>
<dbReference type="InterPro" id="IPR047187">
    <property type="entry name" value="SF1_C_Upf1"/>
</dbReference>
<dbReference type="GO" id="GO:0008270">
    <property type="term" value="F:zinc ion binding"/>
    <property type="evidence" value="ECO:0007669"/>
    <property type="project" value="UniProtKB-KW"/>
</dbReference>
<reference evidence="6" key="1">
    <citation type="submission" date="2009-12" db="EMBL/GenBank/DDBJ databases">
        <title>The Genome Sequence of Anolis carolinensis (Green Anole Lizard).</title>
        <authorList>
            <consortium name="The Genome Sequencing Platform"/>
            <person name="Di Palma F."/>
            <person name="Alfoldi J."/>
            <person name="Heiman D."/>
            <person name="Young S."/>
            <person name="Grabherr M."/>
            <person name="Johnson J."/>
            <person name="Lander E.S."/>
            <person name="Lindblad-Toh K."/>
        </authorList>
    </citation>
    <scope>NUCLEOTIDE SEQUENCE [LARGE SCALE GENOMIC DNA]</scope>
    <source>
        <strain evidence="6">JBL SC #1</strain>
    </source>
</reference>
<dbReference type="Pfam" id="PF13087">
    <property type="entry name" value="AAA_12"/>
    <property type="match status" value="1"/>
</dbReference>
<evidence type="ECO:0000256" key="3">
    <source>
        <dbReference type="ARBA" id="ARBA00022771"/>
    </source>
</evidence>
<dbReference type="InterPro" id="IPR045055">
    <property type="entry name" value="DNA2/NAM7-like"/>
</dbReference>
<organism evidence="6 7">
    <name type="scientific">Anolis carolinensis</name>
    <name type="common">Green anole</name>
    <name type="synonym">American chameleon</name>
    <dbReference type="NCBI Taxonomy" id="28377"/>
    <lineage>
        <taxon>Eukaryota</taxon>
        <taxon>Metazoa</taxon>
        <taxon>Chordata</taxon>
        <taxon>Craniata</taxon>
        <taxon>Vertebrata</taxon>
        <taxon>Euteleostomi</taxon>
        <taxon>Lepidosauria</taxon>
        <taxon>Squamata</taxon>
        <taxon>Bifurcata</taxon>
        <taxon>Unidentata</taxon>
        <taxon>Episquamata</taxon>
        <taxon>Toxicofera</taxon>
        <taxon>Iguania</taxon>
        <taxon>Dactyloidae</taxon>
        <taxon>Anolis</taxon>
    </lineage>
</organism>
<dbReference type="Bgee" id="ENSACAG00000011352">
    <property type="expression patterns" value="Expressed in lung"/>
</dbReference>
<keyword evidence="3" id="KW-0863">Zinc-finger</keyword>
<evidence type="ECO:0000259" key="5">
    <source>
        <dbReference type="SMART" id="SM00438"/>
    </source>
</evidence>
<keyword evidence="4" id="KW-0862">Zinc</keyword>
<protein>
    <recommendedName>
        <fullName evidence="5">NF-X1-type domain-containing protein</fullName>
    </recommendedName>
</protein>
<dbReference type="GO" id="GO:0031380">
    <property type="term" value="C:nuclear RNA-directed RNA polymerase complex"/>
    <property type="evidence" value="ECO:0000318"/>
    <property type="project" value="GO_Central"/>
</dbReference>
<dbReference type="SMART" id="SM00438">
    <property type="entry name" value="ZnF_NFX"/>
    <property type="match status" value="5"/>
</dbReference>
<keyword evidence="7" id="KW-1185">Reference proteome</keyword>
<evidence type="ECO:0000256" key="4">
    <source>
        <dbReference type="ARBA" id="ARBA00022833"/>
    </source>
</evidence>
<dbReference type="SUPFAM" id="SSF52540">
    <property type="entry name" value="P-loop containing nucleoside triphosphate hydrolases"/>
    <property type="match status" value="1"/>
</dbReference>
<evidence type="ECO:0000256" key="1">
    <source>
        <dbReference type="ARBA" id="ARBA00022723"/>
    </source>
</evidence>
<dbReference type="InterPro" id="IPR041677">
    <property type="entry name" value="DNA2/NAM7_AAA_11"/>
</dbReference>
<keyword evidence="2" id="KW-0677">Repeat</keyword>
<feature type="domain" description="NF-X1-type" evidence="5">
    <location>
        <begin position="431"/>
        <end position="454"/>
    </location>
</feature>
<evidence type="ECO:0000256" key="2">
    <source>
        <dbReference type="ARBA" id="ARBA00022737"/>
    </source>
</evidence>
<dbReference type="Gene3D" id="3.40.50.300">
    <property type="entry name" value="P-loop containing nucleotide triphosphate hydrolases"/>
    <property type="match status" value="2"/>
</dbReference>
<feature type="domain" description="NF-X1-type" evidence="5">
    <location>
        <begin position="458"/>
        <end position="477"/>
    </location>
</feature>
<dbReference type="GO" id="GO:0031048">
    <property type="term" value="P:regulatory ncRNA-mediated heterochromatin formation"/>
    <property type="evidence" value="ECO:0000318"/>
    <property type="project" value="GO_Central"/>
</dbReference>
<feature type="domain" description="NF-X1-type" evidence="5">
    <location>
        <begin position="542"/>
        <end position="559"/>
    </location>
</feature>
<dbReference type="CDD" id="cd17936">
    <property type="entry name" value="EEXXEc_NFX1"/>
    <property type="match status" value="1"/>
</dbReference>
<name>L7MZX6_ANOCA</name>
<dbReference type="CDD" id="cd18808">
    <property type="entry name" value="SF1_C_Upf1"/>
    <property type="match status" value="1"/>
</dbReference>
<dbReference type="AlphaFoldDB" id="L7MZX6"/>
<dbReference type="FunFam" id="3.40.50.300:FF:000742">
    <property type="entry name" value="NFX1-type zinc finger-containing protein 1"/>
    <property type="match status" value="1"/>
</dbReference>
<dbReference type="PANTHER" id="PTHR10887">
    <property type="entry name" value="DNA2/NAM7 HELICASE FAMILY"/>
    <property type="match status" value="1"/>
</dbReference>
<evidence type="ECO:0000313" key="6">
    <source>
        <dbReference type="Ensembl" id="ENSACAP00000011116.4"/>
    </source>
</evidence>
<dbReference type="InterPro" id="IPR027417">
    <property type="entry name" value="P-loop_NTPase"/>
</dbReference>
<dbReference type="Ensembl" id="ENSACAT00000011346.4">
    <property type="protein sequence ID" value="ENSACAP00000011116.4"/>
    <property type="gene ID" value="ENSACAG00000011352.4"/>
</dbReference>
<dbReference type="InterPro" id="IPR000967">
    <property type="entry name" value="Znf_NFX1"/>
</dbReference>
<feature type="domain" description="NF-X1-type" evidence="5">
    <location>
        <begin position="374"/>
        <end position="396"/>
    </location>
</feature>
<dbReference type="SUPFAM" id="SSF57850">
    <property type="entry name" value="RING/U-box"/>
    <property type="match status" value="1"/>
</dbReference>
<feature type="domain" description="NF-X1-type" evidence="5">
    <location>
        <begin position="512"/>
        <end position="538"/>
    </location>
</feature>